<dbReference type="Gene3D" id="1.10.630.10">
    <property type="entry name" value="Cytochrome P450"/>
    <property type="match status" value="1"/>
</dbReference>
<dbReference type="Pfam" id="PF22939">
    <property type="entry name" value="WHD_GPIID"/>
    <property type="match status" value="1"/>
</dbReference>
<keyword evidence="4" id="KW-0349">Heme</keyword>
<feature type="binding site" description="axial binding residue" evidence="4">
    <location>
        <position position="1241"/>
    </location>
    <ligand>
        <name>heme</name>
        <dbReference type="ChEBI" id="CHEBI:30413"/>
    </ligand>
    <ligandPart>
        <name>Fe</name>
        <dbReference type="ChEBI" id="CHEBI:18248"/>
    </ligandPart>
</feature>
<dbReference type="Gene3D" id="3.40.50.300">
    <property type="entry name" value="P-loop containing nucleotide triphosphate hydrolases"/>
    <property type="match status" value="1"/>
</dbReference>
<gene>
    <name evidence="7" type="ORF">NW755_005514</name>
</gene>
<dbReference type="PRINTS" id="PR00385">
    <property type="entry name" value="P450"/>
</dbReference>
<dbReference type="GO" id="GO:0020037">
    <property type="term" value="F:heme binding"/>
    <property type="evidence" value="ECO:0007669"/>
    <property type="project" value="InterPro"/>
</dbReference>
<dbReference type="InterPro" id="IPR056125">
    <property type="entry name" value="DUF7708"/>
</dbReference>
<dbReference type="InterPro" id="IPR027417">
    <property type="entry name" value="P-loop_NTPase"/>
</dbReference>
<evidence type="ECO:0000256" key="2">
    <source>
        <dbReference type="ARBA" id="ARBA00022737"/>
    </source>
</evidence>
<feature type="compositionally biased region" description="Basic and acidic residues" evidence="5">
    <location>
        <begin position="162"/>
        <end position="172"/>
    </location>
</feature>
<dbReference type="PRINTS" id="PR00463">
    <property type="entry name" value="EP450I"/>
</dbReference>
<comment type="caution">
    <text evidence="7">The sequence shown here is derived from an EMBL/GenBank/DDBJ whole genome shotgun (WGS) entry which is preliminary data.</text>
</comment>
<dbReference type="Pfam" id="PF24809">
    <property type="entry name" value="DUF7708"/>
    <property type="match status" value="1"/>
</dbReference>
<evidence type="ECO:0000256" key="4">
    <source>
        <dbReference type="PIRSR" id="PIRSR602401-1"/>
    </source>
</evidence>
<evidence type="ECO:0000256" key="5">
    <source>
        <dbReference type="SAM" id="MobiDB-lite"/>
    </source>
</evidence>
<dbReference type="InterPro" id="IPR056884">
    <property type="entry name" value="NPHP3-like_N"/>
</dbReference>
<dbReference type="SUPFAM" id="SSF48264">
    <property type="entry name" value="Cytochrome P450"/>
    <property type="match status" value="1"/>
</dbReference>
<feature type="region of interest" description="Disordered" evidence="5">
    <location>
        <begin position="162"/>
        <end position="188"/>
    </location>
</feature>
<dbReference type="InterPro" id="IPR017972">
    <property type="entry name" value="Cyt_P450_CS"/>
</dbReference>
<sequence>MFTASLDRFDPKRRGKSVASRLASFLQTIEQFTPIVNTYIQSNPEIAALVWGSVRLTFQLLANFTSYFQSFVELLSGFGTLCSRFAEYQVIFKDSPRLKTSICAFHSSVVNCCEKIVLVTRRPMKSQAWMAITQSFQSEIRGYVDDIKSKAEIVRDDIQLAKAQSDSEEHQLQAKARKKAEESHGRISSLLTKARSEMRLIGENGTRGTAEQRRRRLLRDLSSHNYTSAFNNSRNKRHLGTAEWAFNTDQFQNWVTGDGPAVLHVTGKIGSGKTILASSIVEHLCQTRQPNQFISFFFSRFDNPTTLASDTIIRSLVQQLLSVAPMETMNAALASEIADCLQKAQDNVFSLDTLGKLYETASKFTQDWFILIDGVDECESEQQRLLYDFLSRFLDTCSGPQRIKILFSSRETTKQDIERSFGSVERLITGTSNTSDDIVAFAEDVIVAKLSRGELVVRDPEIIGDILQAIASKEEGMFLWAFLAIEDICSGTNDKEIRQALQEIPTDLPTTFDRALSRIAKRRNQKIASEIFGWTTAARQPLTLTQLQEALSVKVGQRNLHPEDLVSGIDRITVWCENLVCVEETDNTVHFSHHSIREYLLQPESGDLQDFHVDLEEFDHHAGEVCITYLHLENPKTALIESEKAEPPPTVTVTMEGLSEQTVRTAVGGSMGARVGRWTSRVVKSTSRSAQPSAGGVAIHSTLGNLRYAPPASRGIETHLDRTLGRALGGFCTALRNGSSESAKFLFEQCVDLFSSEQADQFEQLDIINLHLALSQAAVFEWPFDTTKNILFWFFSALVVKRNMGAAMNHLIEESVKADNWKFAAAVVDAVSDLEFERTESDDPFFKMTLDSLNCPIVRLGPNRYSFSHPDALKAIYGPSATHLFPKSPSYRPAAPPDPERWTLFADEDIQRHARHRRLYQSTYSMSSLVTYEAYVDECADLFSLRFSELADAGVQADMGYWFQCFAFDVIGLITYSKRLGFLDRGEDVGSIIKTIDNEMVYFVAVGVYSFLHKLAFPIRNWLAGKKGTGRTYLMNFTKERVIEHQARPHVVTTEDAEAKKVPLDFLSKFFGKHMEDPAKFTMYHVLAGCASNIVAGSDTTATSLSGILYHLLKNPQALQRLRQEIEEVDHEDSGSRTIAWTQSQKMPHLQAVIKEALRLHTAVALPMERVVPQGGAEICGHYFPGGTCVGINNWVYHRNKAIFGEDADEFKPERWLTSDSEQLSIMNKNLISFGAGARTCIGRHIAALQMSKLVPRLIKDFDFTLCDDISGLGHQWTTKNYFFLKPTNFRVSVRTKV</sequence>
<proteinExistence type="predicted"/>
<dbReference type="GO" id="GO:0016705">
    <property type="term" value="F:oxidoreductase activity, acting on paired donors, with incorporation or reduction of molecular oxygen"/>
    <property type="evidence" value="ECO:0007669"/>
    <property type="project" value="InterPro"/>
</dbReference>
<dbReference type="InterPro" id="IPR002401">
    <property type="entry name" value="Cyt_P450_E_grp-I"/>
</dbReference>
<dbReference type="GO" id="GO:0004497">
    <property type="term" value="F:monooxygenase activity"/>
    <property type="evidence" value="ECO:0007669"/>
    <property type="project" value="InterPro"/>
</dbReference>
<keyword evidence="8" id="KW-1185">Reference proteome</keyword>
<evidence type="ECO:0000259" key="6">
    <source>
        <dbReference type="PROSITE" id="PS50837"/>
    </source>
</evidence>
<dbReference type="InterPro" id="IPR001128">
    <property type="entry name" value="Cyt_P450"/>
</dbReference>
<protein>
    <recommendedName>
        <fullName evidence="6">NACHT domain-containing protein</fullName>
    </recommendedName>
</protein>
<dbReference type="GO" id="GO:0005506">
    <property type="term" value="F:iron ion binding"/>
    <property type="evidence" value="ECO:0007669"/>
    <property type="project" value="InterPro"/>
</dbReference>
<dbReference type="EMBL" id="JAOQAV010000011">
    <property type="protein sequence ID" value="KAJ4190373.1"/>
    <property type="molecule type" value="Genomic_DNA"/>
</dbReference>
<reference evidence="7" key="1">
    <citation type="submission" date="2022-09" db="EMBL/GenBank/DDBJ databases">
        <title>Fusarium specimens isolated from Avocado Roots.</title>
        <authorList>
            <person name="Stajich J."/>
            <person name="Roper C."/>
            <person name="Heimlech-Rivalta G."/>
        </authorList>
    </citation>
    <scope>NUCLEOTIDE SEQUENCE</scope>
    <source>
        <strain evidence="7">A02</strain>
    </source>
</reference>
<dbReference type="InterPro" id="IPR054471">
    <property type="entry name" value="GPIID_WHD"/>
</dbReference>
<dbReference type="PROSITE" id="PS50837">
    <property type="entry name" value="NACHT"/>
    <property type="match status" value="1"/>
</dbReference>
<evidence type="ECO:0000313" key="7">
    <source>
        <dbReference type="EMBL" id="KAJ4190373.1"/>
    </source>
</evidence>
<dbReference type="InterPro" id="IPR036396">
    <property type="entry name" value="Cyt_P450_sf"/>
</dbReference>
<dbReference type="Pfam" id="PF24883">
    <property type="entry name" value="NPHP3_N"/>
    <property type="match status" value="1"/>
</dbReference>
<comment type="cofactor">
    <cofactor evidence="4">
        <name>heme</name>
        <dbReference type="ChEBI" id="CHEBI:30413"/>
    </cofactor>
</comment>
<dbReference type="InterPro" id="IPR007111">
    <property type="entry name" value="NACHT_NTPase"/>
</dbReference>
<evidence type="ECO:0000256" key="3">
    <source>
        <dbReference type="ARBA" id="ARBA00023004"/>
    </source>
</evidence>
<organism evidence="7 8">
    <name type="scientific">Fusarium falciforme</name>
    <dbReference type="NCBI Taxonomy" id="195108"/>
    <lineage>
        <taxon>Eukaryota</taxon>
        <taxon>Fungi</taxon>
        <taxon>Dikarya</taxon>
        <taxon>Ascomycota</taxon>
        <taxon>Pezizomycotina</taxon>
        <taxon>Sordariomycetes</taxon>
        <taxon>Hypocreomycetidae</taxon>
        <taxon>Hypocreales</taxon>
        <taxon>Nectriaceae</taxon>
        <taxon>Fusarium</taxon>
        <taxon>Fusarium solani species complex</taxon>
    </lineage>
</organism>
<name>A0A9W8V3N0_9HYPO</name>
<dbReference type="Pfam" id="PF00067">
    <property type="entry name" value="p450"/>
    <property type="match status" value="1"/>
</dbReference>
<evidence type="ECO:0000313" key="8">
    <source>
        <dbReference type="Proteomes" id="UP001152087"/>
    </source>
</evidence>
<keyword evidence="2" id="KW-0677">Repeat</keyword>
<dbReference type="PANTHER" id="PTHR10039">
    <property type="entry name" value="AMELOGENIN"/>
    <property type="match status" value="1"/>
</dbReference>
<keyword evidence="1 4" id="KW-0479">Metal-binding</keyword>
<evidence type="ECO:0000256" key="1">
    <source>
        <dbReference type="ARBA" id="ARBA00022723"/>
    </source>
</evidence>
<accession>A0A9W8V3N0</accession>
<keyword evidence="3 4" id="KW-0408">Iron</keyword>
<dbReference type="CDD" id="cd11060">
    <property type="entry name" value="CYP57A1-like"/>
    <property type="match status" value="1"/>
</dbReference>
<dbReference type="Proteomes" id="UP001152087">
    <property type="component" value="Unassembled WGS sequence"/>
</dbReference>
<dbReference type="PROSITE" id="PS00086">
    <property type="entry name" value="CYTOCHROME_P450"/>
    <property type="match status" value="1"/>
</dbReference>
<dbReference type="SUPFAM" id="SSF52540">
    <property type="entry name" value="P-loop containing nucleoside triphosphate hydrolases"/>
    <property type="match status" value="1"/>
</dbReference>
<dbReference type="PANTHER" id="PTHR10039:SF10">
    <property type="entry name" value="NACHT DOMAIN-CONTAINING PROTEIN"/>
    <property type="match status" value="1"/>
</dbReference>
<feature type="domain" description="NACHT" evidence="6">
    <location>
        <begin position="261"/>
        <end position="410"/>
    </location>
</feature>